<name>A0A8J7TD18_ATRSP</name>
<dbReference type="SMART" id="SM00343">
    <property type="entry name" value="ZnF_C2HC"/>
    <property type="match status" value="2"/>
</dbReference>
<dbReference type="EMBL" id="JAAWVO010043702">
    <property type="protein sequence ID" value="MBN3319297.1"/>
    <property type="molecule type" value="Genomic_DNA"/>
</dbReference>
<keyword evidence="4" id="KW-1185">Reference proteome</keyword>
<dbReference type="GO" id="GO:0008270">
    <property type="term" value="F:zinc ion binding"/>
    <property type="evidence" value="ECO:0007669"/>
    <property type="project" value="UniProtKB-KW"/>
</dbReference>
<dbReference type="GO" id="GO:0003676">
    <property type="term" value="F:nucleic acid binding"/>
    <property type="evidence" value="ECO:0007669"/>
    <property type="project" value="InterPro"/>
</dbReference>
<evidence type="ECO:0000256" key="1">
    <source>
        <dbReference type="PROSITE-ProRule" id="PRU00047"/>
    </source>
</evidence>
<dbReference type="PANTHER" id="PTHR46486:SF1">
    <property type="entry name" value="CCHC-TYPE DOMAIN-CONTAINING PROTEIN"/>
    <property type="match status" value="1"/>
</dbReference>
<dbReference type="InterPro" id="IPR036875">
    <property type="entry name" value="Znf_CCHC_sf"/>
</dbReference>
<dbReference type="InterPro" id="IPR057811">
    <property type="entry name" value="RBD_ZCCHC3_2nd"/>
</dbReference>
<dbReference type="SUPFAM" id="SSF57756">
    <property type="entry name" value="Retrovirus zinc finger-like domains"/>
    <property type="match status" value="1"/>
</dbReference>
<feature type="non-terminal residue" evidence="3">
    <location>
        <position position="1"/>
    </location>
</feature>
<dbReference type="Pfam" id="PF23058">
    <property type="entry name" value="RBD_ZCCHC3_2nd"/>
    <property type="match status" value="1"/>
</dbReference>
<sequence length="149" mass="16526">MFRVEPLFARELRPLFVHMSNPFFPEEDIVTFLKRFVDVQGAGRKELDAKGYWTGRRRFLVRLRPGPGLAGGLVHPPSSFSIGVNRGTLRYPGQPIVCYRCGKAGHMATNCSEVRCRKCGAGGHLASTCRETISCNLCGRQGHLYGVCP</sequence>
<keyword evidence="1" id="KW-0862">Zinc</keyword>
<evidence type="ECO:0000259" key="2">
    <source>
        <dbReference type="PROSITE" id="PS50158"/>
    </source>
</evidence>
<dbReference type="InterPro" id="IPR001878">
    <property type="entry name" value="Znf_CCHC"/>
</dbReference>
<keyword evidence="1" id="KW-0863">Zinc-finger</keyword>
<evidence type="ECO:0000313" key="4">
    <source>
        <dbReference type="Proteomes" id="UP000736164"/>
    </source>
</evidence>
<comment type="caution">
    <text evidence="3">The sequence shown here is derived from an EMBL/GenBank/DDBJ whole genome shotgun (WGS) entry which is preliminary data.</text>
</comment>
<dbReference type="Pfam" id="PF00098">
    <property type="entry name" value="zf-CCHC"/>
    <property type="match status" value="2"/>
</dbReference>
<reference evidence="3" key="1">
    <citation type="journal article" date="2021" name="Cell">
        <title>Tracing the genetic footprints of vertebrate landing in non-teleost ray-finned fishes.</title>
        <authorList>
            <person name="Bi X."/>
            <person name="Wang K."/>
            <person name="Yang L."/>
            <person name="Pan H."/>
            <person name="Jiang H."/>
            <person name="Wei Q."/>
            <person name="Fang M."/>
            <person name="Yu H."/>
            <person name="Zhu C."/>
            <person name="Cai Y."/>
            <person name="He Y."/>
            <person name="Gan X."/>
            <person name="Zeng H."/>
            <person name="Yu D."/>
            <person name="Zhu Y."/>
            <person name="Jiang H."/>
            <person name="Qiu Q."/>
            <person name="Yang H."/>
            <person name="Zhang Y.E."/>
            <person name="Wang W."/>
            <person name="Zhu M."/>
            <person name="He S."/>
            <person name="Zhang G."/>
        </authorList>
    </citation>
    <scope>NUCLEOTIDE SEQUENCE</scope>
    <source>
        <strain evidence="3">Allg_001</strain>
    </source>
</reference>
<dbReference type="Gene3D" id="4.10.60.10">
    <property type="entry name" value="Zinc finger, CCHC-type"/>
    <property type="match status" value="2"/>
</dbReference>
<dbReference type="PANTHER" id="PTHR46486">
    <property type="entry name" value="CCHC-TYPE DOMAIN-CONTAINING PROTEIN"/>
    <property type="match status" value="1"/>
</dbReference>
<dbReference type="AlphaFoldDB" id="A0A8J7TD18"/>
<evidence type="ECO:0000313" key="3">
    <source>
        <dbReference type="EMBL" id="MBN3319297.1"/>
    </source>
</evidence>
<feature type="non-terminal residue" evidence="3">
    <location>
        <position position="149"/>
    </location>
</feature>
<dbReference type="PROSITE" id="PS50158">
    <property type="entry name" value="ZF_CCHC"/>
    <property type="match status" value="2"/>
</dbReference>
<proteinExistence type="predicted"/>
<dbReference type="Proteomes" id="UP000736164">
    <property type="component" value="Unassembled WGS sequence"/>
</dbReference>
<organism evidence="3 4">
    <name type="scientific">Atractosteus spatula</name>
    <name type="common">Alligator gar</name>
    <name type="synonym">Lepisosteus spatula</name>
    <dbReference type="NCBI Taxonomy" id="7917"/>
    <lineage>
        <taxon>Eukaryota</taxon>
        <taxon>Metazoa</taxon>
        <taxon>Chordata</taxon>
        <taxon>Craniata</taxon>
        <taxon>Vertebrata</taxon>
        <taxon>Euteleostomi</taxon>
        <taxon>Actinopterygii</taxon>
        <taxon>Neopterygii</taxon>
        <taxon>Holostei</taxon>
        <taxon>Semionotiformes</taxon>
        <taxon>Lepisosteidae</taxon>
        <taxon>Atractosteus</taxon>
    </lineage>
</organism>
<feature type="domain" description="CCHC-type" evidence="2">
    <location>
        <begin position="115"/>
        <end position="131"/>
    </location>
</feature>
<protein>
    <submittedName>
        <fullName evidence="3">ZCHC3 protein</fullName>
    </submittedName>
</protein>
<gene>
    <name evidence="3" type="primary">Zcchc3_28</name>
    <name evidence="3" type="ORF">GTO95_0000063</name>
</gene>
<feature type="domain" description="CCHC-type" evidence="2">
    <location>
        <begin position="98"/>
        <end position="113"/>
    </location>
</feature>
<keyword evidence="1" id="KW-0479">Metal-binding</keyword>
<accession>A0A8J7TD18</accession>